<dbReference type="Gene3D" id="1.10.443.10">
    <property type="entry name" value="Intergrase catalytic core"/>
    <property type="match status" value="1"/>
</dbReference>
<gene>
    <name evidence="3" type="ORF">MGAL_10B094053</name>
</gene>
<dbReference type="AlphaFoldDB" id="A0A8B6CGN6"/>
<keyword evidence="1" id="KW-0238">DNA-binding</keyword>
<dbReference type="Proteomes" id="UP000596742">
    <property type="component" value="Unassembled WGS sequence"/>
</dbReference>
<dbReference type="Gene3D" id="1.10.150.130">
    <property type="match status" value="1"/>
</dbReference>
<evidence type="ECO:0000313" key="4">
    <source>
        <dbReference type="Proteomes" id="UP000596742"/>
    </source>
</evidence>
<dbReference type="PANTHER" id="PTHR34605">
    <property type="entry name" value="PHAGE_INTEGRASE DOMAIN-CONTAINING PROTEIN"/>
    <property type="match status" value="1"/>
</dbReference>
<sequence length="182" mass="20832">MPASPIHIVLYLSNLLDSGSTYSTVSSAVYSIKWAHEMCGQIDPTNNSFVESLVESAKRTAKPVVNKKDPVTTDILIRLCSMFHFSTDLLVVRDLLMTLLGFSGFLRFNELSQLRCNDFFVKEEHLVIKIRRSKTDQYRSGDEILICKGHTLACPYAMFFRYVSLAELVLDSDMFLFRPLYR</sequence>
<dbReference type="EMBL" id="UYJE01001630">
    <property type="protein sequence ID" value="VDI03785.1"/>
    <property type="molecule type" value="Genomic_DNA"/>
</dbReference>
<dbReference type="PANTHER" id="PTHR34605:SF6">
    <property type="entry name" value="TYR RECOMBINASE DOMAIN-CONTAINING PROTEIN"/>
    <property type="match status" value="1"/>
</dbReference>
<organism evidence="3 4">
    <name type="scientific">Mytilus galloprovincialis</name>
    <name type="common">Mediterranean mussel</name>
    <dbReference type="NCBI Taxonomy" id="29158"/>
    <lineage>
        <taxon>Eukaryota</taxon>
        <taxon>Metazoa</taxon>
        <taxon>Spiralia</taxon>
        <taxon>Lophotrochozoa</taxon>
        <taxon>Mollusca</taxon>
        <taxon>Bivalvia</taxon>
        <taxon>Autobranchia</taxon>
        <taxon>Pteriomorphia</taxon>
        <taxon>Mytilida</taxon>
        <taxon>Mytiloidea</taxon>
        <taxon>Mytilidae</taxon>
        <taxon>Mytilinae</taxon>
        <taxon>Mytilus</taxon>
    </lineage>
</organism>
<protein>
    <recommendedName>
        <fullName evidence="5">Tyr recombinase domain-containing protein</fullName>
    </recommendedName>
</protein>
<comment type="caution">
    <text evidence="3">The sequence shown here is derived from an EMBL/GenBank/DDBJ whole genome shotgun (WGS) entry which is preliminary data.</text>
</comment>
<dbReference type="InterPro" id="IPR052925">
    <property type="entry name" value="Phage_Integrase-like_Recomb"/>
</dbReference>
<proteinExistence type="predicted"/>
<dbReference type="GO" id="GO:0003677">
    <property type="term" value="F:DNA binding"/>
    <property type="evidence" value="ECO:0007669"/>
    <property type="project" value="UniProtKB-KW"/>
</dbReference>
<evidence type="ECO:0000256" key="1">
    <source>
        <dbReference type="ARBA" id="ARBA00023125"/>
    </source>
</evidence>
<keyword evidence="4" id="KW-1185">Reference proteome</keyword>
<name>A0A8B6CGN6_MYTGA</name>
<evidence type="ECO:0000313" key="3">
    <source>
        <dbReference type="EMBL" id="VDI03785.1"/>
    </source>
</evidence>
<dbReference type="GO" id="GO:0006310">
    <property type="term" value="P:DNA recombination"/>
    <property type="evidence" value="ECO:0007669"/>
    <property type="project" value="UniProtKB-KW"/>
</dbReference>
<evidence type="ECO:0008006" key="5">
    <source>
        <dbReference type="Google" id="ProtNLM"/>
    </source>
</evidence>
<feature type="non-terminal residue" evidence="3">
    <location>
        <position position="182"/>
    </location>
</feature>
<dbReference type="InterPro" id="IPR013762">
    <property type="entry name" value="Integrase-like_cat_sf"/>
</dbReference>
<dbReference type="SUPFAM" id="SSF56349">
    <property type="entry name" value="DNA breaking-rejoining enzymes"/>
    <property type="match status" value="1"/>
</dbReference>
<dbReference type="InterPro" id="IPR011010">
    <property type="entry name" value="DNA_brk_join_enz"/>
</dbReference>
<evidence type="ECO:0000256" key="2">
    <source>
        <dbReference type="ARBA" id="ARBA00023172"/>
    </source>
</evidence>
<dbReference type="GO" id="GO:0015074">
    <property type="term" value="P:DNA integration"/>
    <property type="evidence" value="ECO:0007669"/>
    <property type="project" value="InterPro"/>
</dbReference>
<accession>A0A8B6CGN6</accession>
<dbReference type="SUPFAM" id="SSF47823">
    <property type="entry name" value="lambda integrase-like, N-terminal domain"/>
    <property type="match status" value="1"/>
</dbReference>
<keyword evidence="2" id="KW-0233">DNA recombination</keyword>
<dbReference type="InterPro" id="IPR010998">
    <property type="entry name" value="Integrase_recombinase_N"/>
</dbReference>
<dbReference type="OrthoDB" id="5965134at2759"/>
<reference evidence="3" key="1">
    <citation type="submission" date="2018-11" db="EMBL/GenBank/DDBJ databases">
        <authorList>
            <person name="Alioto T."/>
            <person name="Alioto T."/>
        </authorList>
    </citation>
    <scope>NUCLEOTIDE SEQUENCE</scope>
</reference>